<keyword evidence="2" id="KW-1185">Reference proteome</keyword>
<proteinExistence type="predicted"/>
<reference evidence="1" key="1">
    <citation type="submission" date="2019-11" db="EMBL/GenBank/DDBJ databases">
        <authorList>
            <person name="Liu Y."/>
            <person name="Hou J."/>
            <person name="Li T.-Q."/>
            <person name="Guan C.-H."/>
            <person name="Wu X."/>
            <person name="Wu H.-Z."/>
            <person name="Ling F."/>
            <person name="Zhang R."/>
            <person name="Shi X.-G."/>
            <person name="Ren J.-P."/>
            <person name="Chen E.-F."/>
            <person name="Sun J.-M."/>
        </authorList>
    </citation>
    <scope>NUCLEOTIDE SEQUENCE</scope>
    <source>
        <strain evidence="1">Adult_tree_wgs_1</strain>
        <tissue evidence="1">Leaves</tissue>
    </source>
</reference>
<evidence type="ECO:0000313" key="2">
    <source>
        <dbReference type="Proteomes" id="UP000626092"/>
    </source>
</evidence>
<dbReference type="AlphaFoldDB" id="A0A834LWA7"/>
<sequence length="136" mass="14925">MEEVGEANIVLIIEEAKEAFILQITEVQLLIGSMYRIIAPLFFQHQASLPFAKSATNKATMQKFAQNMPSMADAAPNVAEQHDSPTRQPPPDFAVLAQETDPMLDGPNQFSAIVDVHITPRSTSTTTTTITSYSFL</sequence>
<dbReference type="EMBL" id="WJXA01000002">
    <property type="protein sequence ID" value="KAF7150584.1"/>
    <property type="molecule type" value="Genomic_DNA"/>
</dbReference>
<name>A0A834LWA7_RHOSS</name>
<dbReference type="Proteomes" id="UP000626092">
    <property type="component" value="Unassembled WGS sequence"/>
</dbReference>
<protein>
    <submittedName>
        <fullName evidence="1">Uncharacterized protein</fullName>
    </submittedName>
</protein>
<organism evidence="1 2">
    <name type="scientific">Rhododendron simsii</name>
    <name type="common">Sims's rhododendron</name>
    <dbReference type="NCBI Taxonomy" id="118357"/>
    <lineage>
        <taxon>Eukaryota</taxon>
        <taxon>Viridiplantae</taxon>
        <taxon>Streptophyta</taxon>
        <taxon>Embryophyta</taxon>
        <taxon>Tracheophyta</taxon>
        <taxon>Spermatophyta</taxon>
        <taxon>Magnoliopsida</taxon>
        <taxon>eudicotyledons</taxon>
        <taxon>Gunneridae</taxon>
        <taxon>Pentapetalae</taxon>
        <taxon>asterids</taxon>
        <taxon>Ericales</taxon>
        <taxon>Ericaceae</taxon>
        <taxon>Ericoideae</taxon>
        <taxon>Rhodoreae</taxon>
        <taxon>Rhododendron</taxon>
    </lineage>
</organism>
<evidence type="ECO:0000313" key="1">
    <source>
        <dbReference type="EMBL" id="KAF7150584.1"/>
    </source>
</evidence>
<gene>
    <name evidence="1" type="ORF">RHSIM_Rhsim02G0132900</name>
</gene>
<accession>A0A834LWA7</accession>
<comment type="caution">
    <text evidence="1">The sequence shown here is derived from an EMBL/GenBank/DDBJ whole genome shotgun (WGS) entry which is preliminary data.</text>
</comment>